<comment type="caution">
    <text evidence="2">The sequence shown here is derived from an EMBL/GenBank/DDBJ whole genome shotgun (WGS) entry which is preliminary data.</text>
</comment>
<dbReference type="AlphaFoldDB" id="A0A9X1A7Q6"/>
<dbReference type="SUPFAM" id="SSF50249">
    <property type="entry name" value="Nucleic acid-binding proteins"/>
    <property type="match status" value="1"/>
</dbReference>
<organism evidence="2 3">
    <name type="scientific">Aminobacter anthyllidis</name>
    <dbReference type="NCBI Taxonomy" id="1035067"/>
    <lineage>
        <taxon>Bacteria</taxon>
        <taxon>Pseudomonadati</taxon>
        <taxon>Pseudomonadota</taxon>
        <taxon>Alphaproteobacteria</taxon>
        <taxon>Hyphomicrobiales</taxon>
        <taxon>Phyllobacteriaceae</taxon>
        <taxon>Aminobacter</taxon>
    </lineage>
</organism>
<dbReference type="Proteomes" id="UP001138921">
    <property type="component" value="Unassembled WGS sequence"/>
</dbReference>
<proteinExistence type="predicted"/>
<feature type="region of interest" description="Disordered" evidence="1">
    <location>
        <begin position="162"/>
        <end position="202"/>
    </location>
</feature>
<dbReference type="Gene3D" id="2.40.50.140">
    <property type="entry name" value="Nucleic acid-binding proteins"/>
    <property type="match status" value="1"/>
</dbReference>
<keyword evidence="3" id="KW-1185">Reference proteome</keyword>
<dbReference type="EMBL" id="JAFLWW010000001">
    <property type="protein sequence ID" value="MBT1154447.1"/>
    <property type="molecule type" value="Genomic_DNA"/>
</dbReference>
<sequence length="202" mass="22071">MSKSELITLPKGEAVYPALSRPDTKFNDLGTYKANVRLKVDEALPTIKKIQTIAKAHLGKAMPAKDNKVWKYETDEDGNETGFVVFTIKVNNKLSKKTGKVWDRRPLVIDGKKKEIPADVNVWGGSVIRVQVEVYPYNLPNKGINLQPTIVQVIELVTGGGKGDTSAFDEEDGYEGEEGSDADTSGFDSEGDGSADDSDVDY</sequence>
<reference evidence="2" key="2">
    <citation type="submission" date="2021-03" db="EMBL/GenBank/DDBJ databases">
        <authorList>
            <person name="Artuso I."/>
            <person name="Turrini P."/>
            <person name="Pirolo M."/>
            <person name="Lugli G.A."/>
            <person name="Ventura M."/>
            <person name="Visca P."/>
        </authorList>
    </citation>
    <scope>NUCLEOTIDE SEQUENCE</scope>
    <source>
        <strain evidence="2">LMG 26462</strain>
    </source>
</reference>
<accession>A0A9X1A7Q6</accession>
<dbReference type="InterPro" id="IPR012340">
    <property type="entry name" value="NA-bd_OB-fold"/>
</dbReference>
<reference evidence="2" key="1">
    <citation type="journal article" date="2021" name="Microorganisms">
        <title>Phylogenomic Reconstruction and Metabolic Potential of the Genus Aminobacter.</title>
        <authorList>
            <person name="Artuso I."/>
            <person name="Turrini P."/>
            <person name="Pirolo M."/>
            <person name="Lugli G.A."/>
            <person name="Ventura M."/>
            <person name="Visca P."/>
        </authorList>
    </citation>
    <scope>NUCLEOTIDE SEQUENCE</scope>
    <source>
        <strain evidence="2">LMG 26462</strain>
    </source>
</reference>
<name>A0A9X1A7Q6_9HYPH</name>
<protein>
    <recommendedName>
        <fullName evidence="4">Single-stranded DNA-binding protein</fullName>
    </recommendedName>
</protein>
<gene>
    <name evidence="2" type="ORF">J1C56_02460</name>
</gene>
<dbReference type="RefSeq" id="WP_214385671.1">
    <property type="nucleotide sequence ID" value="NZ_JAFLWW010000001.1"/>
</dbReference>
<feature type="compositionally biased region" description="Acidic residues" evidence="1">
    <location>
        <begin position="167"/>
        <end position="181"/>
    </location>
</feature>
<evidence type="ECO:0000313" key="2">
    <source>
        <dbReference type="EMBL" id="MBT1154447.1"/>
    </source>
</evidence>
<feature type="compositionally biased region" description="Acidic residues" evidence="1">
    <location>
        <begin position="189"/>
        <end position="202"/>
    </location>
</feature>
<evidence type="ECO:0000313" key="3">
    <source>
        <dbReference type="Proteomes" id="UP001138921"/>
    </source>
</evidence>
<evidence type="ECO:0008006" key="4">
    <source>
        <dbReference type="Google" id="ProtNLM"/>
    </source>
</evidence>
<evidence type="ECO:0000256" key="1">
    <source>
        <dbReference type="SAM" id="MobiDB-lite"/>
    </source>
</evidence>